<evidence type="ECO:0000313" key="1">
    <source>
        <dbReference type="EMBL" id="GKV45750.1"/>
    </source>
</evidence>
<keyword evidence="2" id="KW-1185">Reference proteome</keyword>
<dbReference type="Proteomes" id="UP001054252">
    <property type="component" value="Unassembled WGS sequence"/>
</dbReference>
<protein>
    <submittedName>
        <fullName evidence="1">Uncharacterized protein</fullName>
    </submittedName>
</protein>
<comment type="caution">
    <text evidence="1">The sequence shown here is derived from an EMBL/GenBank/DDBJ whole genome shotgun (WGS) entry which is preliminary data.</text>
</comment>
<proteinExistence type="predicted"/>
<reference evidence="1 2" key="1">
    <citation type="journal article" date="2021" name="Commun. Biol.">
        <title>The genome of Shorea leprosula (Dipterocarpaceae) highlights the ecological relevance of drought in aseasonal tropical rainforests.</title>
        <authorList>
            <person name="Ng K.K.S."/>
            <person name="Kobayashi M.J."/>
            <person name="Fawcett J.A."/>
            <person name="Hatakeyama M."/>
            <person name="Paape T."/>
            <person name="Ng C.H."/>
            <person name="Ang C.C."/>
            <person name="Tnah L.H."/>
            <person name="Lee C.T."/>
            <person name="Nishiyama T."/>
            <person name="Sese J."/>
            <person name="O'Brien M.J."/>
            <person name="Copetti D."/>
            <person name="Mohd Noor M.I."/>
            <person name="Ong R.C."/>
            <person name="Putra M."/>
            <person name="Sireger I.Z."/>
            <person name="Indrioko S."/>
            <person name="Kosugi Y."/>
            <person name="Izuno A."/>
            <person name="Isagi Y."/>
            <person name="Lee S.L."/>
            <person name="Shimizu K.K."/>
        </authorList>
    </citation>
    <scope>NUCLEOTIDE SEQUENCE [LARGE SCALE GENOMIC DNA]</scope>
    <source>
        <strain evidence="1">214</strain>
    </source>
</reference>
<dbReference type="AlphaFoldDB" id="A0AAV5M874"/>
<dbReference type="EMBL" id="BPVZ01000198">
    <property type="protein sequence ID" value="GKV45750.1"/>
    <property type="molecule type" value="Genomic_DNA"/>
</dbReference>
<name>A0AAV5M874_9ROSI</name>
<accession>A0AAV5M874</accession>
<evidence type="ECO:0000313" key="2">
    <source>
        <dbReference type="Proteomes" id="UP001054252"/>
    </source>
</evidence>
<sequence length="43" mass="5060">MVSECEFDKFRALCTCETLFEAWSLVILWLISEWHSESAVAMF</sequence>
<organism evidence="1 2">
    <name type="scientific">Rubroshorea leprosula</name>
    <dbReference type="NCBI Taxonomy" id="152421"/>
    <lineage>
        <taxon>Eukaryota</taxon>
        <taxon>Viridiplantae</taxon>
        <taxon>Streptophyta</taxon>
        <taxon>Embryophyta</taxon>
        <taxon>Tracheophyta</taxon>
        <taxon>Spermatophyta</taxon>
        <taxon>Magnoliopsida</taxon>
        <taxon>eudicotyledons</taxon>
        <taxon>Gunneridae</taxon>
        <taxon>Pentapetalae</taxon>
        <taxon>rosids</taxon>
        <taxon>malvids</taxon>
        <taxon>Malvales</taxon>
        <taxon>Dipterocarpaceae</taxon>
        <taxon>Rubroshorea</taxon>
    </lineage>
</organism>
<gene>
    <name evidence="1" type="ORF">SLEP1_g52801</name>
</gene>